<organism evidence="2 3">
    <name type="scientific">Tuber magnatum</name>
    <name type="common">white Piedmont truffle</name>
    <dbReference type="NCBI Taxonomy" id="42249"/>
    <lineage>
        <taxon>Eukaryota</taxon>
        <taxon>Fungi</taxon>
        <taxon>Dikarya</taxon>
        <taxon>Ascomycota</taxon>
        <taxon>Pezizomycotina</taxon>
        <taxon>Pezizomycetes</taxon>
        <taxon>Pezizales</taxon>
        <taxon>Tuberaceae</taxon>
        <taxon>Tuber</taxon>
    </lineage>
</organism>
<dbReference type="EMBL" id="PYWC01000017">
    <property type="protein sequence ID" value="PWW78092.1"/>
    <property type="molecule type" value="Genomic_DNA"/>
</dbReference>
<comment type="caution">
    <text evidence="2">The sequence shown here is derived from an EMBL/GenBank/DDBJ whole genome shotgun (WGS) entry which is preliminary data.</text>
</comment>
<name>A0A317SUN9_9PEZI</name>
<sequence>MVTRKLLVSPLLPHCSPHHTTSHHTDTPSLLSKPQHTYRYRASHSMKNHPALNRPNQRGSKMFMFTSNQPASQPTTRAGLASAKIAQDGAV</sequence>
<dbReference type="Proteomes" id="UP000246991">
    <property type="component" value="Unassembled WGS sequence"/>
</dbReference>
<feature type="non-terminal residue" evidence="2">
    <location>
        <position position="91"/>
    </location>
</feature>
<reference evidence="2 3" key="1">
    <citation type="submission" date="2018-03" db="EMBL/GenBank/DDBJ databases">
        <title>Genomes of Pezizomycetes fungi and the evolution of truffles.</title>
        <authorList>
            <person name="Murat C."/>
            <person name="Payen T."/>
            <person name="Noel B."/>
            <person name="Kuo A."/>
            <person name="Martin F.M."/>
        </authorList>
    </citation>
    <scope>NUCLEOTIDE SEQUENCE [LARGE SCALE GENOMIC DNA]</scope>
    <source>
        <strain evidence="2">091103-1</strain>
    </source>
</reference>
<evidence type="ECO:0000313" key="2">
    <source>
        <dbReference type="EMBL" id="PWW78092.1"/>
    </source>
</evidence>
<accession>A0A317SUN9</accession>
<feature type="region of interest" description="Disordered" evidence="1">
    <location>
        <begin position="1"/>
        <end position="91"/>
    </location>
</feature>
<gene>
    <name evidence="2" type="ORF">C7212DRAFT_316461</name>
</gene>
<evidence type="ECO:0000256" key="1">
    <source>
        <dbReference type="SAM" id="MobiDB-lite"/>
    </source>
</evidence>
<feature type="compositionally biased region" description="Polar residues" evidence="1">
    <location>
        <begin position="54"/>
        <end position="76"/>
    </location>
</feature>
<keyword evidence="3" id="KW-1185">Reference proteome</keyword>
<protein>
    <submittedName>
        <fullName evidence="2">Uncharacterized protein</fullName>
    </submittedName>
</protein>
<feature type="compositionally biased region" description="Basic residues" evidence="1">
    <location>
        <begin position="36"/>
        <end position="47"/>
    </location>
</feature>
<dbReference type="AlphaFoldDB" id="A0A317SUN9"/>
<proteinExistence type="predicted"/>
<evidence type="ECO:0000313" key="3">
    <source>
        <dbReference type="Proteomes" id="UP000246991"/>
    </source>
</evidence>